<reference evidence="2 4" key="4">
    <citation type="submission" date="2023-11" db="EMBL/GenBank/DDBJ databases">
        <title>MicrobeMod: A computational toolkit for identifying prokaryotic methylation and restriction-modification with nanopore sequencing.</title>
        <authorList>
            <person name="Crits-Christoph A."/>
            <person name="Kang S.C."/>
            <person name="Lee H."/>
            <person name="Ostrov N."/>
        </authorList>
    </citation>
    <scope>NUCLEOTIDE SEQUENCE [LARGE SCALE GENOMIC DNA]</scope>
    <source>
        <strain evidence="2 4">ATCC 33173</strain>
    </source>
</reference>
<dbReference type="GeneID" id="91009604"/>
<accession>A0A1R4A488</accession>
<dbReference type="EMBL" id="CP139472">
    <property type="protein sequence ID" value="WPU48324.1"/>
    <property type="molecule type" value="Genomic_DNA"/>
</dbReference>
<dbReference type="AlphaFoldDB" id="A0A1R4A488"/>
<reference evidence="3" key="3">
    <citation type="journal article" date="2011" name="Environ. Microbiol.">
        <title>A blueprint of ectoine metabolism from the genome of the industrial producer Halomonas elongata DSM 2581(T).</title>
        <authorList>
            <person name="Schwibbert K."/>
            <person name="Marin-Sanguino A."/>
            <person name="Bagyan I."/>
            <person name="Heidrich G."/>
            <person name="Lentzen G."/>
            <person name="Seitz H."/>
            <person name="Rampp M."/>
            <person name="Schuster S.C."/>
            <person name="Klenk H.P."/>
            <person name="Pfeiffer F."/>
            <person name="Oesterhelt D."/>
            <person name="Kunte H.J."/>
        </authorList>
    </citation>
    <scope>NUCLEOTIDE SEQUENCE [LARGE SCALE GENOMIC DNA]</scope>
    <source>
        <strain evidence="3">ATCC 33173 / DSM 2581 / NBRC 15536 / NCIMB 2198 / 1H9</strain>
    </source>
</reference>
<evidence type="ECO:0000313" key="4">
    <source>
        <dbReference type="Proteomes" id="UP001322512"/>
    </source>
</evidence>
<keyword evidence="4" id="KW-1185">Reference proteome</keyword>
<dbReference type="EMBL" id="FN869568">
    <property type="protein sequence ID" value="SJK83779.1"/>
    <property type="molecule type" value="Genomic_DNA"/>
</dbReference>
<evidence type="ECO:0000313" key="2">
    <source>
        <dbReference type="EMBL" id="WPU48324.1"/>
    </source>
</evidence>
<evidence type="ECO:0000313" key="1">
    <source>
        <dbReference type="EMBL" id="SJK83779.1"/>
    </source>
</evidence>
<evidence type="ECO:0000313" key="3">
    <source>
        <dbReference type="Proteomes" id="UP000008707"/>
    </source>
</evidence>
<proteinExistence type="predicted"/>
<sequence>MREIEGLELAFEVLKPKWGDFNRHFEEENAKFLALLDADHDSMGSVLKAYLILEYYLTRYLESYFNIESIGAIRLSFAQKAELLPSTGSAASVIKLGVKRLNAIRNRFAHRLDVNLDGLDVNAMEEVIRIFRPEAKFEGNLERIEAFMTIAVTFLIVPPPDLQQTFADVFSQVRAIDHEL</sequence>
<dbReference type="KEGG" id="hel:HELO_2306F"/>
<dbReference type="RefSeq" id="WP_049786201.1">
    <property type="nucleotide sequence ID" value="NC_014532.2"/>
</dbReference>
<dbReference type="Proteomes" id="UP000008707">
    <property type="component" value="Chromosome"/>
</dbReference>
<protein>
    <submittedName>
        <fullName evidence="1">Uncharacterized protein</fullName>
    </submittedName>
</protein>
<name>A0A1R4A488_HALED</name>
<gene>
    <name evidence="1" type="ORF">HELO_2306F</name>
    <name evidence="2" type="ORF">SR933_05385</name>
</gene>
<dbReference type="OrthoDB" id="8479922at2"/>
<reference evidence="1" key="1">
    <citation type="journal article" date="2010" name="Environ. Microbiol.">
        <title>A blueprint of ectoine metabolism from the genome of the industrial producer Halomonas elongata DSM 2581(T).</title>
        <authorList>
            <person name="Schwibbert K."/>
            <person name="Marin-Sanguino A."/>
            <person name="Bagyan I."/>
            <person name="Heidrich G."/>
            <person name="Lentzen G."/>
            <person name="Seitz H."/>
            <person name="Rampp M."/>
            <person name="Schuster S.C."/>
            <person name="Klenk H.P."/>
            <person name="Pfeiffer F."/>
            <person name="Oesterhelt D."/>
            <person name="Kunte H.J."/>
        </authorList>
    </citation>
    <scope>NUCLEOTIDE SEQUENCE</scope>
    <source>
        <strain evidence="1">Type strain: DSM 2581</strain>
    </source>
</reference>
<reference evidence="1" key="2">
    <citation type="submission" date="2010-05" db="EMBL/GenBank/DDBJ databases">
        <title>Revision and reannotation of the Halomonas elongata DSM 2581(T) genome.</title>
        <authorList>
            <person name="Pfeiffer F."/>
            <person name="Bagyan I."/>
            <person name="Alfaro-Espinoza G."/>
            <person name="Zamora-Lagos M.A."/>
            <person name="Habermann B."/>
            <person name="Oesterhelt D."/>
            <person name="Kunte H.J."/>
        </authorList>
    </citation>
    <scope>NUCLEOTIDE SEQUENCE</scope>
    <source>
        <strain evidence="1">Type strain: DSM 2581</strain>
    </source>
</reference>
<organism evidence="1 3">
    <name type="scientific">Halomonas elongata (strain ATCC 33173 / DSM 2581 / NBRC 15536 / NCIMB 2198 / 1H9)</name>
    <dbReference type="NCBI Taxonomy" id="768066"/>
    <lineage>
        <taxon>Bacteria</taxon>
        <taxon>Pseudomonadati</taxon>
        <taxon>Pseudomonadota</taxon>
        <taxon>Gammaproteobacteria</taxon>
        <taxon>Oceanospirillales</taxon>
        <taxon>Halomonadaceae</taxon>
        <taxon>Halomonas</taxon>
    </lineage>
</organism>
<dbReference type="Proteomes" id="UP001322512">
    <property type="component" value="Chromosome"/>
</dbReference>